<keyword evidence="2 4" id="KW-0808">Transferase</keyword>
<keyword evidence="3 4" id="KW-0012">Acyltransferase</keyword>
<keyword evidence="4" id="KW-0046">Antibiotic resistance</keyword>
<evidence type="ECO:0000256" key="4">
    <source>
        <dbReference type="RuleBase" id="RU365031"/>
    </source>
</evidence>
<keyword evidence="7" id="KW-1185">Reference proteome</keyword>
<proteinExistence type="inferred from homology"/>
<gene>
    <name evidence="6" type="ORF">SAMN05216192_13514</name>
</gene>
<dbReference type="RefSeq" id="WP_090717496.1">
    <property type="nucleotide sequence ID" value="NZ_CBCSKY010000039.1"/>
</dbReference>
<organism evidence="6 7">
    <name type="scientific">Paenibacillus typhae</name>
    <dbReference type="NCBI Taxonomy" id="1174501"/>
    <lineage>
        <taxon>Bacteria</taxon>
        <taxon>Bacillati</taxon>
        <taxon>Bacillota</taxon>
        <taxon>Bacilli</taxon>
        <taxon>Bacillales</taxon>
        <taxon>Paenibacillaceae</taxon>
        <taxon>Paenibacillus</taxon>
    </lineage>
</organism>
<evidence type="ECO:0000256" key="2">
    <source>
        <dbReference type="ARBA" id="ARBA00022679"/>
    </source>
</evidence>
<evidence type="ECO:0000256" key="5">
    <source>
        <dbReference type="SAM" id="MobiDB-lite"/>
    </source>
</evidence>
<evidence type="ECO:0000313" key="6">
    <source>
        <dbReference type="EMBL" id="SDK21646.1"/>
    </source>
</evidence>
<comment type="catalytic activity">
    <reaction evidence="4">
        <text>a 2-deoxystreptamine antibiotic + acetyl-CoA = an N(3)-acetyl-2-deoxystreptamine antibiotic + CoA + H(+)</text>
        <dbReference type="Rhea" id="RHEA:12665"/>
        <dbReference type="ChEBI" id="CHEBI:15378"/>
        <dbReference type="ChEBI" id="CHEBI:57287"/>
        <dbReference type="ChEBI" id="CHEBI:57288"/>
        <dbReference type="ChEBI" id="CHEBI:57921"/>
        <dbReference type="ChEBI" id="CHEBI:77452"/>
        <dbReference type="EC" id="2.3.1.81"/>
    </reaction>
</comment>
<dbReference type="AlphaFoldDB" id="A0A1G9A2T4"/>
<dbReference type="PANTHER" id="PTHR11104">
    <property type="entry name" value="AMINOGLYCOSIDE N3-ACETYLTRANSFERASE"/>
    <property type="match status" value="1"/>
</dbReference>
<dbReference type="InterPro" id="IPR028345">
    <property type="entry name" value="Antibiotic_NAT-like"/>
</dbReference>
<dbReference type="SUPFAM" id="SSF110710">
    <property type="entry name" value="TTHA0583/YokD-like"/>
    <property type="match status" value="1"/>
</dbReference>
<dbReference type="GO" id="GO:0046353">
    <property type="term" value="F:aminoglycoside 3-N-acetyltransferase activity"/>
    <property type="evidence" value="ECO:0007669"/>
    <property type="project" value="UniProtKB-EC"/>
</dbReference>
<dbReference type="EC" id="2.3.1.-" evidence="4"/>
<evidence type="ECO:0000313" key="7">
    <source>
        <dbReference type="Proteomes" id="UP000199050"/>
    </source>
</evidence>
<dbReference type="STRING" id="1174501.SAMN05216192_13514"/>
<dbReference type="PANTHER" id="PTHR11104:SF0">
    <property type="entry name" value="SPBETA PROPHAGE-DERIVED AMINOGLYCOSIDE N(3')-ACETYLTRANSFERASE-LIKE PROTEIN YOKD"/>
    <property type="match status" value="1"/>
</dbReference>
<reference evidence="7" key="1">
    <citation type="submission" date="2016-10" db="EMBL/GenBank/DDBJ databases">
        <authorList>
            <person name="Varghese N."/>
            <person name="Submissions S."/>
        </authorList>
    </citation>
    <scope>NUCLEOTIDE SEQUENCE [LARGE SCALE GENOMIC DNA]</scope>
    <source>
        <strain evidence="7">CGMCC 1.11012</strain>
    </source>
</reference>
<dbReference type="OrthoDB" id="7330654at2"/>
<feature type="region of interest" description="Disordered" evidence="5">
    <location>
        <begin position="245"/>
        <end position="275"/>
    </location>
</feature>
<dbReference type="Pfam" id="PF02522">
    <property type="entry name" value="Antibiotic_NAT"/>
    <property type="match status" value="1"/>
</dbReference>
<comment type="similarity">
    <text evidence="1 4">Belongs to the antibiotic N-acetyltransferase family.</text>
</comment>
<accession>A0A1G9A2T4</accession>
<dbReference type="EMBL" id="FNDX01000035">
    <property type="protein sequence ID" value="SDK21646.1"/>
    <property type="molecule type" value="Genomic_DNA"/>
</dbReference>
<dbReference type="Proteomes" id="UP000199050">
    <property type="component" value="Unassembled WGS sequence"/>
</dbReference>
<evidence type="ECO:0000256" key="3">
    <source>
        <dbReference type="ARBA" id="ARBA00023315"/>
    </source>
</evidence>
<protein>
    <recommendedName>
        <fullName evidence="4">Aminoglycoside N(3)-acetyltransferase</fullName>
        <ecNumber evidence="4">2.3.1.-</ecNumber>
    </recommendedName>
</protein>
<evidence type="ECO:0000256" key="1">
    <source>
        <dbReference type="ARBA" id="ARBA00006383"/>
    </source>
</evidence>
<dbReference type="GO" id="GO:0046677">
    <property type="term" value="P:response to antibiotic"/>
    <property type="evidence" value="ECO:0007669"/>
    <property type="project" value="UniProtKB-KW"/>
</dbReference>
<sequence>MYTKASLLEQLKELHINPQGTLLVHSSLKSIGPVEGGADTVLDVLSEYMKDGLLVLPTHTWSYIDATNPRFSVQDSPSCVGVLPELFRKRPGVIRSWHPTHSVAALGQDAEAFTAGDHRWDTPCARGSVYGKLLDREAEIMLLGVDLRRNTFIHGIEEWVDIPGRMTDEPEQLYTITPDGTELSVPSRRHCGLSWSQHFWKVEHVLEDGGALRRGDFGDAPVMICSAVKTTDILSGMLAGNPDLFGDNEPLDGQAVPDPLPKTLRRLPRTGAGQG</sequence>
<dbReference type="InterPro" id="IPR003679">
    <property type="entry name" value="Amioglycoside_AcTrfase"/>
</dbReference>
<name>A0A1G9A2T4_9BACL</name>